<dbReference type="Proteomes" id="UP000245539">
    <property type="component" value="Unassembled WGS sequence"/>
</dbReference>
<protein>
    <submittedName>
        <fullName evidence="2">DUF4743 domain-containing protein</fullName>
    </submittedName>
</protein>
<feature type="domain" description="Nudix hydrolase" evidence="1">
    <location>
        <begin position="116"/>
        <end position="257"/>
    </location>
</feature>
<evidence type="ECO:0000259" key="1">
    <source>
        <dbReference type="PROSITE" id="PS51462"/>
    </source>
</evidence>
<dbReference type="SUPFAM" id="SSF55811">
    <property type="entry name" value="Nudix"/>
    <property type="match status" value="1"/>
</dbReference>
<dbReference type="EMBL" id="QGKM01000003">
    <property type="protein sequence ID" value="PWR00493.1"/>
    <property type="molecule type" value="Genomic_DNA"/>
</dbReference>
<evidence type="ECO:0000313" key="3">
    <source>
        <dbReference type="Proteomes" id="UP000245539"/>
    </source>
</evidence>
<dbReference type="Pfam" id="PF15916">
    <property type="entry name" value="DUF4743"/>
    <property type="match status" value="1"/>
</dbReference>
<dbReference type="RefSeq" id="WP_109835864.1">
    <property type="nucleotide sequence ID" value="NZ_QGKM01000003.1"/>
</dbReference>
<gene>
    <name evidence="2" type="ORF">DKW60_01335</name>
</gene>
<evidence type="ECO:0000313" key="2">
    <source>
        <dbReference type="EMBL" id="PWR00493.1"/>
    </source>
</evidence>
<dbReference type="OrthoDB" id="5621792at2"/>
<dbReference type="AlphaFoldDB" id="A0A317CVW6"/>
<keyword evidence="3" id="KW-1185">Reference proteome</keyword>
<dbReference type="InterPro" id="IPR000086">
    <property type="entry name" value="NUDIX_hydrolase_dom"/>
</dbReference>
<dbReference type="FunFam" id="3.90.79.10:FF:000019">
    <property type="entry name" value="Thiamin pyrophosphokinase, putative"/>
    <property type="match status" value="1"/>
</dbReference>
<dbReference type="PROSITE" id="PS51462">
    <property type="entry name" value="NUDIX"/>
    <property type="match status" value="1"/>
</dbReference>
<dbReference type="CDD" id="cd03676">
    <property type="entry name" value="NUDIX_Tnr3_like"/>
    <property type="match status" value="1"/>
</dbReference>
<dbReference type="GO" id="GO:0044715">
    <property type="term" value="F:8-oxo-dGDP phosphatase activity"/>
    <property type="evidence" value="ECO:0007669"/>
    <property type="project" value="TreeGrafter"/>
</dbReference>
<dbReference type="InterPro" id="IPR031804">
    <property type="entry name" value="DUF4743"/>
</dbReference>
<comment type="caution">
    <text evidence="2">The sequence shown here is derived from an EMBL/GenBank/DDBJ whole genome shotgun (WGS) entry which is preliminary data.</text>
</comment>
<reference evidence="2 3" key="1">
    <citation type="submission" date="2018-05" db="EMBL/GenBank/DDBJ databases">
        <title>Leucothrix arctica sp. nov., isolated from Arctic seawater.</title>
        <authorList>
            <person name="Choi A."/>
            <person name="Baek K."/>
        </authorList>
    </citation>
    <scope>NUCLEOTIDE SEQUENCE [LARGE SCALE GENOMIC DNA]</scope>
    <source>
        <strain evidence="2 3">JCM 18388</strain>
    </source>
</reference>
<sequence>MSYMSHIKRCNQFPRDEFLPFYIGDICFGLTHKDHVSHLIKWPEVFTADSAGLYLSPDLNTPLLRTKAVNTVVSALYEQGVIDSWVGEQYSISTEFQGESQMLIERAAVAFLGVRGYGIHMNGLVRKQDGVHVWVAVRSKSKPFWPGMLDQMVAGGQPEGISLIDNLVKEAEEEADIPKHVAQSASYEGEIHYCTATHRGLNNDGIFVYDLWLDETFTPRNTDGEVESFELIPLSKMADIVEHTERFKDNCNLVNIDLLLRLGVIDKSHPEYQEIQQALYAKPQAINL</sequence>
<dbReference type="PANTHER" id="PTHR13622:SF8">
    <property type="entry name" value="THIAMIN PYROPHOSPHOKINASE 1"/>
    <property type="match status" value="1"/>
</dbReference>
<proteinExistence type="predicted"/>
<name>A0A317CVW6_9GAMM</name>
<organism evidence="2 3">
    <name type="scientific">Leucothrix pacifica</name>
    <dbReference type="NCBI Taxonomy" id="1247513"/>
    <lineage>
        <taxon>Bacteria</taxon>
        <taxon>Pseudomonadati</taxon>
        <taxon>Pseudomonadota</taxon>
        <taxon>Gammaproteobacteria</taxon>
        <taxon>Thiotrichales</taxon>
        <taxon>Thiotrichaceae</taxon>
        <taxon>Leucothrix</taxon>
    </lineage>
</organism>
<dbReference type="Gene3D" id="3.90.79.10">
    <property type="entry name" value="Nucleoside Triphosphate Pyrophosphohydrolase"/>
    <property type="match status" value="1"/>
</dbReference>
<accession>A0A317CVW6</accession>
<dbReference type="PANTHER" id="PTHR13622">
    <property type="entry name" value="THIAMIN PYROPHOSPHOKINASE"/>
    <property type="match status" value="1"/>
</dbReference>
<dbReference type="InterPro" id="IPR015797">
    <property type="entry name" value="NUDIX_hydrolase-like_dom_sf"/>
</dbReference>